<sequence length="192" mass="21531">MKNLFLSILCIGFLGMVSCDVDQTREGEMPEVDVDVEEGQLPAYDVDWADVDISTTTKTVKVPKVTVTMVEKEVEVPVIDVNMPDDGEKEERTLIVEAEVAETAHDLEIVEVYAAENRLYVISELTPTDQDLQDETVRVSDRVVVNAPEDLDVRYYIVGSKPVGDHNNQYNYIQSRSSIADKLKNGKKIYSS</sequence>
<evidence type="ECO:0000313" key="1">
    <source>
        <dbReference type="EMBL" id="PHN07294.1"/>
    </source>
</evidence>
<dbReference type="Proteomes" id="UP000223913">
    <property type="component" value="Unassembled WGS sequence"/>
</dbReference>
<organism evidence="1 2">
    <name type="scientific">Flavilitoribacter nigricans (strain ATCC 23147 / DSM 23189 / NBRC 102662 / NCIMB 1420 / SS-2)</name>
    <name type="common">Lewinella nigricans</name>
    <dbReference type="NCBI Taxonomy" id="1122177"/>
    <lineage>
        <taxon>Bacteria</taxon>
        <taxon>Pseudomonadati</taxon>
        <taxon>Bacteroidota</taxon>
        <taxon>Saprospiria</taxon>
        <taxon>Saprospirales</taxon>
        <taxon>Lewinellaceae</taxon>
        <taxon>Flavilitoribacter</taxon>
    </lineage>
</organism>
<keyword evidence="2" id="KW-1185">Reference proteome</keyword>
<dbReference type="AlphaFoldDB" id="A0A2D0NFL7"/>
<reference evidence="1 2" key="1">
    <citation type="submission" date="2017-10" db="EMBL/GenBank/DDBJ databases">
        <title>The draft genome sequence of Lewinella nigricans NBRC 102662.</title>
        <authorList>
            <person name="Wang K."/>
        </authorList>
    </citation>
    <scope>NUCLEOTIDE SEQUENCE [LARGE SCALE GENOMIC DNA]</scope>
    <source>
        <strain evidence="1 2">NBRC 102662</strain>
    </source>
</reference>
<evidence type="ECO:0000313" key="2">
    <source>
        <dbReference type="Proteomes" id="UP000223913"/>
    </source>
</evidence>
<accession>A0A2D0NFL7</accession>
<name>A0A2D0NFL7_FLAN2</name>
<dbReference type="OrthoDB" id="1432199at2"/>
<proteinExistence type="predicted"/>
<gene>
    <name evidence="1" type="ORF">CRP01_06595</name>
</gene>
<dbReference type="PROSITE" id="PS51257">
    <property type="entry name" value="PROKAR_LIPOPROTEIN"/>
    <property type="match status" value="1"/>
</dbReference>
<protein>
    <submittedName>
        <fullName evidence="1">Uncharacterized protein</fullName>
    </submittedName>
</protein>
<comment type="caution">
    <text evidence="1">The sequence shown here is derived from an EMBL/GenBank/DDBJ whole genome shotgun (WGS) entry which is preliminary data.</text>
</comment>
<dbReference type="RefSeq" id="WP_099149224.1">
    <property type="nucleotide sequence ID" value="NZ_PDUD01000010.1"/>
</dbReference>
<dbReference type="EMBL" id="PDUD01000010">
    <property type="protein sequence ID" value="PHN07294.1"/>
    <property type="molecule type" value="Genomic_DNA"/>
</dbReference>